<feature type="domain" description="UspA" evidence="2">
    <location>
        <begin position="139"/>
        <end position="194"/>
    </location>
</feature>
<protein>
    <submittedName>
        <fullName evidence="3">Universal stress protein UspA-like protein</fullName>
    </submittedName>
</protein>
<dbReference type="HOGENOM" id="CLU_049301_16_2_9"/>
<dbReference type="STRING" id="768706.Desor_4435"/>
<evidence type="ECO:0000313" key="3">
    <source>
        <dbReference type="EMBL" id="AET69851.1"/>
    </source>
</evidence>
<sequence length="208" mass="23562">MNASKFKVLLYSDGSHQAFSAAVYTTMLLTKMANMHLTIVQVHEADGASLGTEYSSKELRPRYKRYSWGCSKGNVYSWIDTWPVSPTSDWVKRVLEEGDSDIRKQYSEILSKTNKIFSNKGLNVKLEELYTDYSISDTSDISQIADIILDYATKGSFELIIMGTRGPSTLNRLIFGSLAYTVLNKSPMPVLLIKKLPQDFIYSYLARH</sequence>
<accession>G7W6Z4</accession>
<reference evidence="4" key="1">
    <citation type="submission" date="2011-11" db="EMBL/GenBank/DDBJ databases">
        <title>Complete sequence of Desulfosporosinus orientis DSM 765.</title>
        <authorList>
            <person name="Lucas S."/>
            <person name="Han J."/>
            <person name="Lapidus A."/>
            <person name="Cheng J.-F."/>
            <person name="Goodwin L."/>
            <person name="Pitluck S."/>
            <person name="Peters L."/>
            <person name="Ovchinnikova G."/>
            <person name="Teshima H."/>
            <person name="Detter J.C."/>
            <person name="Han C."/>
            <person name="Tapia R."/>
            <person name="Land M."/>
            <person name="Hauser L."/>
            <person name="Kyrpides N."/>
            <person name="Ivanova N."/>
            <person name="Pagani I."/>
            <person name="Pester M."/>
            <person name="Spring S."/>
            <person name="Ollivier B."/>
            <person name="Rattei T."/>
            <person name="Klenk H.-P."/>
            <person name="Wagner M."/>
            <person name="Loy A."/>
            <person name="Woyke T."/>
        </authorList>
    </citation>
    <scope>NUCLEOTIDE SEQUENCE [LARGE SCALE GENOMIC DNA]</scope>
    <source>
        <strain evidence="4">ATCC 19365 / DSM 765 / NCIMB 8382 / VKM B-1628</strain>
    </source>
</reference>
<dbReference type="AlphaFoldDB" id="G7W6Z4"/>
<name>G7W6Z4_DESOD</name>
<proteinExistence type="inferred from homology"/>
<reference evidence="3 4" key="2">
    <citation type="journal article" date="2012" name="J. Bacteriol.">
        <title>Complete genome sequences of Desulfosporosinus orientis DSM765T, Desulfosporosinus youngiae DSM17734T, Desulfosporosinus meridiei DSM13257T, and Desulfosporosinus acidiphilus DSM22704T.</title>
        <authorList>
            <person name="Pester M."/>
            <person name="Brambilla E."/>
            <person name="Alazard D."/>
            <person name="Rattei T."/>
            <person name="Weinmaier T."/>
            <person name="Han J."/>
            <person name="Lucas S."/>
            <person name="Lapidus A."/>
            <person name="Cheng J.F."/>
            <person name="Goodwin L."/>
            <person name="Pitluck S."/>
            <person name="Peters L."/>
            <person name="Ovchinnikova G."/>
            <person name="Teshima H."/>
            <person name="Detter J.C."/>
            <person name="Han C.S."/>
            <person name="Tapia R."/>
            <person name="Land M.L."/>
            <person name="Hauser L."/>
            <person name="Kyrpides N.C."/>
            <person name="Ivanova N.N."/>
            <person name="Pagani I."/>
            <person name="Huntmann M."/>
            <person name="Wei C.L."/>
            <person name="Davenport K.W."/>
            <person name="Daligault H."/>
            <person name="Chain P.S."/>
            <person name="Chen A."/>
            <person name="Mavromatis K."/>
            <person name="Markowitz V."/>
            <person name="Szeto E."/>
            <person name="Mikhailova N."/>
            <person name="Pati A."/>
            <person name="Wagner M."/>
            <person name="Woyke T."/>
            <person name="Ollivier B."/>
            <person name="Klenk H.P."/>
            <person name="Spring S."/>
            <person name="Loy A."/>
        </authorList>
    </citation>
    <scope>NUCLEOTIDE SEQUENCE [LARGE SCALE GENOMIC DNA]</scope>
    <source>
        <strain evidence="4">ATCC 19365 / DSM 765 / NCIMB 8382 / VKM B-1628</strain>
    </source>
</reference>
<dbReference type="EMBL" id="CP003108">
    <property type="protein sequence ID" value="AET69851.1"/>
    <property type="molecule type" value="Genomic_DNA"/>
</dbReference>
<dbReference type="InterPro" id="IPR014729">
    <property type="entry name" value="Rossmann-like_a/b/a_fold"/>
</dbReference>
<dbReference type="InterPro" id="IPR006016">
    <property type="entry name" value="UspA"/>
</dbReference>
<evidence type="ECO:0000256" key="1">
    <source>
        <dbReference type="ARBA" id="ARBA00008791"/>
    </source>
</evidence>
<dbReference type="PANTHER" id="PTHR46268:SF6">
    <property type="entry name" value="UNIVERSAL STRESS PROTEIN UP12"/>
    <property type="match status" value="1"/>
</dbReference>
<dbReference type="CDD" id="cd00293">
    <property type="entry name" value="USP-like"/>
    <property type="match status" value="1"/>
</dbReference>
<dbReference type="KEGG" id="dor:Desor_4435"/>
<comment type="similarity">
    <text evidence="1">Belongs to the universal stress protein A family.</text>
</comment>
<dbReference type="PRINTS" id="PR01438">
    <property type="entry name" value="UNVRSLSTRESS"/>
</dbReference>
<keyword evidence="4" id="KW-1185">Reference proteome</keyword>
<dbReference type="RefSeq" id="WP_014186658.1">
    <property type="nucleotide sequence ID" value="NC_016584.1"/>
</dbReference>
<dbReference type="PATRIC" id="fig|768706.3.peg.4508"/>
<evidence type="ECO:0000313" key="4">
    <source>
        <dbReference type="Proteomes" id="UP000006346"/>
    </source>
</evidence>
<dbReference type="OrthoDB" id="152484at2"/>
<organism evidence="3 4">
    <name type="scientific">Desulfosporosinus orientis (strain ATCC 19365 / DSM 765 / NCIMB 8382 / VKM B-1628 / Singapore I)</name>
    <name type="common">Desulfotomaculum orientis</name>
    <dbReference type="NCBI Taxonomy" id="768706"/>
    <lineage>
        <taxon>Bacteria</taxon>
        <taxon>Bacillati</taxon>
        <taxon>Bacillota</taxon>
        <taxon>Clostridia</taxon>
        <taxon>Eubacteriales</taxon>
        <taxon>Desulfitobacteriaceae</taxon>
        <taxon>Desulfosporosinus</taxon>
    </lineage>
</organism>
<gene>
    <name evidence="3" type="ordered locus">Desor_4435</name>
</gene>
<dbReference type="Proteomes" id="UP000006346">
    <property type="component" value="Chromosome"/>
</dbReference>
<evidence type="ECO:0000259" key="2">
    <source>
        <dbReference type="Pfam" id="PF00582"/>
    </source>
</evidence>
<dbReference type="eggNOG" id="COG0589">
    <property type="taxonomic scope" value="Bacteria"/>
</dbReference>
<dbReference type="Gene3D" id="3.40.50.620">
    <property type="entry name" value="HUPs"/>
    <property type="match status" value="1"/>
</dbReference>
<dbReference type="InterPro" id="IPR006015">
    <property type="entry name" value="Universal_stress_UspA"/>
</dbReference>
<dbReference type="Pfam" id="PF00582">
    <property type="entry name" value="Usp"/>
    <property type="match status" value="1"/>
</dbReference>
<dbReference type="SUPFAM" id="SSF52402">
    <property type="entry name" value="Adenine nucleotide alpha hydrolases-like"/>
    <property type="match status" value="1"/>
</dbReference>
<dbReference type="PANTHER" id="PTHR46268">
    <property type="entry name" value="STRESS RESPONSE PROTEIN NHAX"/>
    <property type="match status" value="1"/>
</dbReference>